<reference evidence="4 5" key="1">
    <citation type="submission" date="2019-09" db="EMBL/GenBank/DDBJ databases">
        <title>Goodfellowia gen. nov., a new genus of the Pseudonocardineae related to Actinoalloteichus, containing Goodfellowia coeruleoviolacea gen. nov., comb. nov. gen. nov., comb. nov.</title>
        <authorList>
            <person name="Labeda D."/>
        </authorList>
    </citation>
    <scope>NUCLEOTIDE SEQUENCE [LARGE SCALE GENOMIC DNA]</scope>
    <source>
        <strain evidence="4 5">AN110305</strain>
    </source>
</reference>
<dbReference type="InterPro" id="IPR036271">
    <property type="entry name" value="Tet_transcr_reg_TetR-rel_C_sf"/>
</dbReference>
<evidence type="ECO:0000256" key="1">
    <source>
        <dbReference type="ARBA" id="ARBA00023125"/>
    </source>
</evidence>
<evidence type="ECO:0000313" key="5">
    <source>
        <dbReference type="Proteomes" id="UP000323454"/>
    </source>
</evidence>
<proteinExistence type="predicted"/>
<dbReference type="EMBL" id="VUOB01000050">
    <property type="protein sequence ID" value="KAA2256717.1"/>
    <property type="molecule type" value="Genomic_DNA"/>
</dbReference>
<feature type="DNA-binding region" description="H-T-H motif" evidence="2">
    <location>
        <begin position="42"/>
        <end position="61"/>
    </location>
</feature>
<reference evidence="4 5" key="2">
    <citation type="submission" date="2019-09" db="EMBL/GenBank/DDBJ databases">
        <authorList>
            <person name="Jin C."/>
        </authorList>
    </citation>
    <scope>NUCLEOTIDE SEQUENCE [LARGE SCALE GENOMIC DNA]</scope>
    <source>
        <strain evidence="4 5">AN110305</strain>
    </source>
</reference>
<accession>A0A5B2X1E3</accession>
<dbReference type="Gene3D" id="1.10.357.10">
    <property type="entry name" value="Tetracycline Repressor, domain 2"/>
    <property type="match status" value="1"/>
</dbReference>
<comment type="caution">
    <text evidence="4">The sequence shown here is derived from an EMBL/GenBank/DDBJ whole genome shotgun (WGS) entry which is preliminary data.</text>
</comment>
<dbReference type="PROSITE" id="PS50977">
    <property type="entry name" value="HTH_TETR_2"/>
    <property type="match status" value="1"/>
</dbReference>
<sequence length="209" mass="22889">MVEPATGTYRGVPAAQRRAERRQRLLDAALDLFTDRGYNSTRIEQLCARAGVSTRNFYEEFANKEAVLLALHELSNAAALAEATAALHAVPDNDLLVRIDTLLAAFLRSITADPRQPRLNYVEAVGTSPAMEQQHREWVARWTRLIEDEVGGAADRGLAPARDYHLTAIALVGATTELLRDWQAQPEPGPVADIIAEVRRIAVAAITVA</sequence>
<dbReference type="InterPro" id="IPR009057">
    <property type="entry name" value="Homeodomain-like_sf"/>
</dbReference>
<dbReference type="InterPro" id="IPR001647">
    <property type="entry name" value="HTH_TetR"/>
</dbReference>
<dbReference type="Proteomes" id="UP000323454">
    <property type="component" value="Unassembled WGS sequence"/>
</dbReference>
<dbReference type="InterPro" id="IPR050109">
    <property type="entry name" value="HTH-type_TetR-like_transc_reg"/>
</dbReference>
<dbReference type="GO" id="GO:0003700">
    <property type="term" value="F:DNA-binding transcription factor activity"/>
    <property type="evidence" value="ECO:0007669"/>
    <property type="project" value="TreeGrafter"/>
</dbReference>
<dbReference type="PANTHER" id="PTHR30055:SF226">
    <property type="entry name" value="HTH-TYPE TRANSCRIPTIONAL REGULATOR PKSA"/>
    <property type="match status" value="1"/>
</dbReference>
<dbReference type="GO" id="GO:0000976">
    <property type="term" value="F:transcription cis-regulatory region binding"/>
    <property type="evidence" value="ECO:0007669"/>
    <property type="project" value="TreeGrafter"/>
</dbReference>
<dbReference type="PANTHER" id="PTHR30055">
    <property type="entry name" value="HTH-TYPE TRANSCRIPTIONAL REGULATOR RUTR"/>
    <property type="match status" value="1"/>
</dbReference>
<gene>
    <name evidence="4" type="ORF">F0L68_26030</name>
</gene>
<dbReference type="RefSeq" id="WP_149852440.1">
    <property type="nucleotide sequence ID" value="NZ_VUOB01000050.1"/>
</dbReference>
<protein>
    <submittedName>
        <fullName evidence="4">Helix-turn-helix transcriptional regulator</fullName>
    </submittedName>
</protein>
<dbReference type="SUPFAM" id="SSF46689">
    <property type="entry name" value="Homeodomain-like"/>
    <property type="match status" value="1"/>
</dbReference>
<dbReference type="OrthoDB" id="4331447at2"/>
<dbReference type="SUPFAM" id="SSF48498">
    <property type="entry name" value="Tetracyclin repressor-like, C-terminal domain"/>
    <property type="match status" value="1"/>
</dbReference>
<dbReference type="AlphaFoldDB" id="A0A5B2X1E3"/>
<dbReference type="PRINTS" id="PR00455">
    <property type="entry name" value="HTHTETR"/>
</dbReference>
<evidence type="ECO:0000313" key="4">
    <source>
        <dbReference type="EMBL" id="KAA2256717.1"/>
    </source>
</evidence>
<evidence type="ECO:0000259" key="3">
    <source>
        <dbReference type="PROSITE" id="PS50977"/>
    </source>
</evidence>
<evidence type="ECO:0000256" key="2">
    <source>
        <dbReference type="PROSITE-ProRule" id="PRU00335"/>
    </source>
</evidence>
<name>A0A5B2X1E3_9PSEU</name>
<dbReference type="Pfam" id="PF00440">
    <property type="entry name" value="TetR_N"/>
    <property type="match status" value="1"/>
</dbReference>
<organism evidence="4 5">
    <name type="scientific">Solihabitans fulvus</name>
    <dbReference type="NCBI Taxonomy" id="1892852"/>
    <lineage>
        <taxon>Bacteria</taxon>
        <taxon>Bacillati</taxon>
        <taxon>Actinomycetota</taxon>
        <taxon>Actinomycetes</taxon>
        <taxon>Pseudonocardiales</taxon>
        <taxon>Pseudonocardiaceae</taxon>
        <taxon>Solihabitans</taxon>
    </lineage>
</organism>
<keyword evidence="5" id="KW-1185">Reference proteome</keyword>
<keyword evidence="1 2" id="KW-0238">DNA-binding</keyword>
<feature type="domain" description="HTH tetR-type" evidence="3">
    <location>
        <begin position="19"/>
        <end position="79"/>
    </location>
</feature>